<sequence>MASSSVCRRPACPSKAFNLQSRGASLDTTAAGSVQWSSYSSSSASCAGHASPVLDTSSTLIYLDWDDTLFPSTEIFDRWGVRHEGDAISVTEERAELLRAWSEALQRFLKACMEYSGSCVIVTNAQSPWVEECLRRFAPELIPLFACPGGPTVLYAKEVLRALRLRKKVRHQDDSVIPAKHVDAYWDDEDTQRFKFVEMSASKFHAMKLEFLEFFSGREGHSRRNIINFGDMEYEHEAVRELGMRMSELQPEPHVKSFLLPEAPKISELTVRLELLRLLLPAIVSHSSDIDLDLKESPVPMKLLSKALRLPELGQVDLAHAWGDGPTPSTEEVASCLVEVAMALQTSSA</sequence>
<name>A0A812T6R2_9DINO</name>
<dbReference type="InterPro" id="IPR036412">
    <property type="entry name" value="HAD-like_sf"/>
</dbReference>
<accession>A0A812T6R2</accession>
<dbReference type="InterPro" id="IPR023214">
    <property type="entry name" value="HAD_sf"/>
</dbReference>
<gene>
    <name evidence="1" type="primary">agaA</name>
    <name evidence="1" type="ORF">SNAT2548_LOCUS28469</name>
</gene>
<protein>
    <submittedName>
        <fullName evidence="1">AgaA protein</fullName>
    </submittedName>
</protein>
<dbReference type="PANTHER" id="PTHR38899:SF2">
    <property type="entry name" value="FCP1 HOMOLOGY DOMAIN-CONTAINING PROTEIN"/>
    <property type="match status" value="1"/>
</dbReference>
<evidence type="ECO:0000313" key="1">
    <source>
        <dbReference type="EMBL" id="CAE7508377.1"/>
    </source>
</evidence>
<proteinExistence type="predicted"/>
<keyword evidence="2" id="KW-1185">Reference proteome</keyword>
<dbReference type="EMBL" id="CAJNDS010002518">
    <property type="protein sequence ID" value="CAE7508377.1"/>
    <property type="molecule type" value="Genomic_DNA"/>
</dbReference>
<dbReference type="SUPFAM" id="SSF56784">
    <property type="entry name" value="HAD-like"/>
    <property type="match status" value="1"/>
</dbReference>
<reference evidence="1" key="1">
    <citation type="submission" date="2021-02" db="EMBL/GenBank/DDBJ databases">
        <authorList>
            <person name="Dougan E. K."/>
            <person name="Rhodes N."/>
            <person name="Thang M."/>
            <person name="Chan C."/>
        </authorList>
    </citation>
    <scope>NUCLEOTIDE SEQUENCE</scope>
</reference>
<organism evidence="1 2">
    <name type="scientific">Symbiodinium natans</name>
    <dbReference type="NCBI Taxonomy" id="878477"/>
    <lineage>
        <taxon>Eukaryota</taxon>
        <taxon>Sar</taxon>
        <taxon>Alveolata</taxon>
        <taxon>Dinophyceae</taxon>
        <taxon>Suessiales</taxon>
        <taxon>Symbiodiniaceae</taxon>
        <taxon>Symbiodinium</taxon>
    </lineage>
</organism>
<evidence type="ECO:0000313" key="2">
    <source>
        <dbReference type="Proteomes" id="UP000604046"/>
    </source>
</evidence>
<dbReference type="OrthoDB" id="437141at2759"/>
<dbReference type="Gene3D" id="3.40.50.1000">
    <property type="entry name" value="HAD superfamily/HAD-like"/>
    <property type="match status" value="1"/>
</dbReference>
<dbReference type="AlphaFoldDB" id="A0A812T6R2"/>
<comment type="caution">
    <text evidence="1">The sequence shown here is derived from an EMBL/GenBank/DDBJ whole genome shotgun (WGS) entry which is preliminary data.</text>
</comment>
<dbReference type="Proteomes" id="UP000604046">
    <property type="component" value="Unassembled WGS sequence"/>
</dbReference>
<dbReference type="PANTHER" id="PTHR38899">
    <property type="entry name" value="DOMAIN OOKINETE PROTEIN, PUTATIVE-RELATED"/>
    <property type="match status" value="1"/>
</dbReference>